<sequence length="150" mass="17279">MKKILIILLFKIAIGCVFAQNKTITGRIISDSFDPLSEVSLMTQDSVQIGKTNKNGFFEIEIPLSEKNILFATASVEPTTIQLLNDCTTVEVILFLSGSYDFMLVKKVNRIKKQKFRQLQKKHREAFEKGIFETEQPCYERNFIPFFEES</sequence>
<organism evidence="2 3">
    <name type="scientific">Flavobacterium profundi</name>
    <dbReference type="NCBI Taxonomy" id="1774945"/>
    <lineage>
        <taxon>Bacteria</taxon>
        <taxon>Pseudomonadati</taxon>
        <taxon>Bacteroidota</taxon>
        <taxon>Flavobacteriia</taxon>
        <taxon>Flavobacteriales</taxon>
        <taxon>Flavobacteriaceae</taxon>
        <taxon>Flavobacterium</taxon>
    </lineage>
</organism>
<accession>A0A6I4IIQ8</accession>
<proteinExistence type="predicted"/>
<dbReference type="SUPFAM" id="SSF49464">
    <property type="entry name" value="Carboxypeptidase regulatory domain-like"/>
    <property type="match status" value="1"/>
</dbReference>
<feature type="chain" id="PRO_5026009670" description="Carboxypeptidase-like regulatory domain-containing protein" evidence="1">
    <location>
        <begin position="20"/>
        <end position="150"/>
    </location>
</feature>
<keyword evidence="3" id="KW-1185">Reference proteome</keyword>
<evidence type="ECO:0008006" key="4">
    <source>
        <dbReference type="Google" id="ProtNLM"/>
    </source>
</evidence>
<reference evidence="3" key="1">
    <citation type="submission" date="2019-05" db="EMBL/GenBank/DDBJ databases">
        <title>Flavobacterium profundi sp. nov., isolated from a deep-sea seamount.</title>
        <authorList>
            <person name="Zhang D.-C."/>
        </authorList>
    </citation>
    <scope>NUCLEOTIDE SEQUENCE [LARGE SCALE GENOMIC DNA]</scope>
    <source>
        <strain evidence="3">TP390</strain>
    </source>
</reference>
<evidence type="ECO:0000256" key="1">
    <source>
        <dbReference type="SAM" id="SignalP"/>
    </source>
</evidence>
<feature type="signal peptide" evidence="1">
    <location>
        <begin position="1"/>
        <end position="19"/>
    </location>
</feature>
<dbReference type="InterPro" id="IPR008969">
    <property type="entry name" value="CarboxyPept-like_regulatory"/>
</dbReference>
<gene>
    <name evidence="2" type="ORF">GOQ30_09925</name>
</gene>
<dbReference type="AlphaFoldDB" id="A0A6I4IIQ8"/>
<name>A0A6I4IIQ8_9FLAO</name>
<dbReference type="OrthoDB" id="668629at2"/>
<dbReference type="Proteomes" id="UP000431264">
    <property type="component" value="Unassembled WGS sequence"/>
</dbReference>
<evidence type="ECO:0000313" key="2">
    <source>
        <dbReference type="EMBL" id="MVO09474.1"/>
    </source>
</evidence>
<dbReference type="EMBL" id="WQLW01000006">
    <property type="protein sequence ID" value="MVO09474.1"/>
    <property type="molecule type" value="Genomic_DNA"/>
</dbReference>
<keyword evidence="1" id="KW-0732">Signal</keyword>
<protein>
    <recommendedName>
        <fullName evidence="4">Carboxypeptidase-like regulatory domain-containing protein</fullName>
    </recommendedName>
</protein>
<dbReference type="RefSeq" id="WP_140997849.1">
    <property type="nucleotide sequence ID" value="NZ_VDCZ01000006.1"/>
</dbReference>
<evidence type="ECO:0000313" key="3">
    <source>
        <dbReference type="Proteomes" id="UP000431264"/>
    </source>
</evidence>
<comment type="caution">
    <text evidence="2">The sequence shown here is derived from an EMBL/GenBank/DDBJ whole genome shotgun (WGS) entry which is preliminary data.</text>
</comment>